<evidence type="ECO:0000313" key="3">
    <source>
        <dbReference type="Proteomes" id="UP001383192"/>
    </source>
</evidence>
<keyword evidence="3" id="KW-1185">Reference proteome</keyword>
<accession>A0AAW0AMP8</accession>
<reference evidence="2 3" key="1">
    <citation type="submission" date="2024-01" db="EMBL/GenBank/DDBJ databases">
        <title>A draft genome for a cacao thread blight-causing isolate of Paramarasmius palmivorus.</title>
        <authorList>
            <person name="Baruah I.K."/>
            <person name="Bukari Y."/>
            <person name="Amoako-Attah I."/>
            <person name="Meinhardt L.W."/>
            <person name="Bailey B.A."/>
            <person name="Cohen S.P."/>
        </authorList>
    </citation>
    <scope>NUCLEOTIDE SEQUENCE [LARGE SCALE GENOMIC DNA]</scope>
    <source>
        <strain evidence="2 3">GH-12</strain>
    </source>
</reference>
<dbReference type="AlphaFoldDB" id="A0AAW0AMP8"/>
<organism evidence="2 3">
    <name type="scientific">Paramarasmius palmivorus</name>
    <dbReference type="NCBI Taxonomy" id="297713"/>
    <lineage>
        <taxon>Eukaryota</taxon>
        <taxon>Fungi</taxon>
        <taxon>Dikarya</taxon>
        <taxon>Basidiomycota</taxon>
        <taxon>Agaricomycotina</taxon>
        <taxon>Agaricomycetes</taxon>
        <taxon>Agaricomycetidae</taxon>
        <taxon>Agaricales</taxon>
        <taxon>Marasmiineae</taxon>
        <taxon>Marasmiaceae</taxon>
        <taxon>Paramarasmius</taxon>
    </lineage>
</organism>
<gene>
    <name evidence="2" type="ORF">VNI00_019478</name>
</gene>
<proteinExistence type="predicted"/>
<feature type="region of interest" description="Disordered" evidence="1">
    <location>
        <begin position="1"/>
        <end position="42"/>
    </location>
</feature>
<dbReference type="Proteomes" id="UP001383192">
    <property type="component" value="Unassembled WGS sequence"/>
</dbReference>
<comment type="caution">
    <text evidence="2">The sequence shown here is derived from an EMBL/GenBank/DDBJ whole genome shotgun (WGS) entry which is preliminary data.</text>
</comment>
<name>A0AAW0AMP8_9AGAR</name>
<feature type="compositionally biased region" description="Polar residues" evidence="1">
    <location>
        <begin position="9"/>
        <end position="34"/>
    </location>
</feature>
<evidence type="ECO:0000313" key="2">
    <source>
        <dbReference type="EMBL" id="KAK7013373.1"/>
    </source>
</evidence>
<sequence length="90" mass="9731">MERIMIPSSGGTVSGMRQGNKWNSSHEPFNNVDHNNVDHIPDNPKNLNTLSITVLDEDTTLIIPSPEPTRITVSNCSGIVSTPMGTNLSS</sequence>
<protein>
    <submittedName>
        <fullName evidence="2">Uncharacterized protein</fullName>
    </submittedName>
</protein>
<dbReference type="EMBL" id="JAYKXP010000390">
    <property type="protein sequence ID" value="KAK7013373.1"/>
    <property type="molecule type" value="Genomic_DNA"/>
</dbReference>
<evidence type="ECO:0000256" key="1">
    <source>
        <dbReference type="SAM" id="MobiDB-lite"/>
    </source>
</evidence>